<evidence type="ECO:0000259" key="8">
    <source>
        <dbReference type="Pfam" id="PF07992"/>
    </source>
</evidence>
<dbReference type="InterPro" id="IPR017584">
    <property type="entry name" value="Pyridine_nucleo_diS_OxRdtase_N"/>
</dbReference>
<gene>
    <name evidence="9" type="primary">selD</name>
    <name evidence="9" type="ORF">FIV42_24020</name>
</gene>
<dbReference type="SUPFAM" id="SSF51905">
    <property type="entry name" value="FAD/NAD(P)-binding domain"/>
    <property type="match status" value="1"/>
</dbReference>
<accession>A0A5B8YH72</accession>
<dbReference type="GO" id="GO:0005737">
    <property type="term" value="C:cytoplasm"/>
    <property type="evidence" value="ECO:0007669"/>
    <property type="project" value="TreeGrafter"/>
</dbReference>
<dbReference type="OrthoDB" id="9767928at2"/>
<dbReference type="GO" id="GO:0004756">
    <property type="term" value="F:selenide, water dikinase activity"/>
    <property type="evidence" value="ECO:0007669"/>
    <property type="project" value="UniProtKB-EC"/>
</dbReference>
<evidence type="ECO:0000313" key="10">
    <source>
        <dbReference type="Proteomes" id="UP000315995"/>
    </source>
</evidence>
<evidence type="ECO:0000259" key="6">
    <source>
        <dbReference type="Pfam" id="PF00586"/>
    </source>
</evidence>
<dbReference type="RefSeq" id="WP_141200152.1">
    <property type="nucleotide sequence ID" value="NZ_CP041186.1"/>
</dbReference>
<dbReference type="GO" id="GO:0016260">
    <property type="term" value="P:selenocysteine biosynthetic process"/>
    <property type="evidence" value="ECO:0007669"/>
    <property type="project" value="TreeGrafter"/>
</dbReference>
<organism evidence="9 10">
    <name type="scientific">Persicimonas caeni</name>
    <dbReference type="NCBI Taxonomy" id="2292766"/>
    <lineage>
        <taxon>Bacteria</taxon>
        <taxon>Deltaproteobacteria</taxon>
        <taxon>Bradymonadales</taxon>
        <taxon>Bradymonadaceae</taxon>
        <taxon>Persicimonas</taxon>
    </lineage>
</organism>
<evidence type="ECO:0000256" key="2">
    <source>
        <dbReference type="ARBA" id="ARBA00022741"/>
    </source>
</evidence>
<dbReference type="InterPro" id="IPR036676">
    <property type="entry name" value="PurM-like_C_sf"/>
</dbReference>
<name>A0A4Y6PZE4_PERCE</name>
<dbReference type="SUPFAM" id="SSF56042">
    <property type="entry name" value="PurM C-terminal domain-like"/>
    <property type="match status" value="1"/>
</dbReference>
<dbReference type="AlphaFoldDB" id="A0A4Y6PZE4"/>
<dbReference type="Gene3D" id="3.30.1330.10">
    <property type="entry name" value="PurM-like, N-terminal domain"/>
    <property type="match status" value="1"/>
</dbReference>
<dbReference type="PRINTS" id="PR00368">
    <property type="entry name" value="FADPNR"/>
</dbReference>
<dbReference type="GO" id="GO:0005524">
    <property type="term" value="F:ATP binding"/>
    <property type="evidence" value="ECO:0007669"/>
    <property type="project" value="UniProtKB-KW"/>
</dbReference>
<dbReference type="PANTHER" id="PTHR10256">
    <property type="entry name" value="SELENIDE, WATER DIKINASE"/>
    <property type="match status" value="1"/>
</dbReference>
<evidence type="ECO:0000256" key="1">
    <source>
        <dbReference type="ARBA" id="ARBA00022679"/>
    </source>
</evidence>
<dbReference type="Gene3D" id="3.50.50.100">
    <property type="match status" value="1"/>
</dbReference>
<evidence type="ECO:0000256" key="3">
    <source>
        <dbReference type="ARBA" id="ARBA00022777"/>
    </source>
</evidence>
<accession>A0A4Y6PZE4</accession>
<dbReference type="EMBL" id="CP041186">
    <property type="protein sequence ID" value="QDG53698.1"/>
    <property type="molecule type" value="Genomic_DNA"/>
</dbReference>
<keyword evidence="10" id="KW-1185">Reference proteome</keyword>
<feature type="domain" description="FAD/NAD(P)-binding" evidence="8">
    <location>
        <begin position="9"/>
        <end position="316"/>
    </location>
</feature>
<keyword evidence="4" id="KW-0067">ATP-binding</keyword>
<sequence length="755" mass="81207">MKSTAPIIKDLVLVGGGHSHVAVLKMLGMRPVEGLRVTLVTRDVHTPYSGMLPGLIAGQYSLDEAHIDLRPLCEFAGARLYHDTVTGMDLDAKQLACKNRPPVSYDFVSFDIGSTPQTHNVPGAAEHSTPVKPVDQFLERLAELTRTIESNPGDSLRVAVVGAGAGGVELVLALEHRLRTILRAQSTPETTLECTLFSASSDIMPTHNPRVRKKLSRILDERGIAVRRDCRVQRVEPDGVIDTAGTHHPFDAVMWVTNASAPGWIAQAGLATDEAGFIAVDDHLQSTSHPGVFAAGDIASMSNHDLAKSGVYAVRQGMPLAENLRRIAQGRPLKAYRPQKNFLSLIGTGDGYAVGSKSLLAFEGDWVWKLKDWIDRRWMEQWDELPEMEDDEATDVDVQIDSPTTREALSAMAMRCGGCGSKLGHTVLSRVLQRLDVVERDDVIIGLDAPDDSAVTRVPDGMAVVQTVDFFRTFIDDPYTFGRIAANHSLGDIWAMGAEPQSALAVAVVPYGVEDKIEQDLYQLLAGAVDVLRDSGAALVGGHSGEGAEMSFGLQVNGLVDPDDILRKGGMQPGDALVLTKPIGTGTLFAANMRQEAKGRWIDAALDTMAQSSREAARCMREHGATACTDITGFGLLGHLVEMTRPSGVDATLDLDKIPLLDGALETTAAGIFSSLQPDNIRLRRALQNMDEAADHPVYPLLFDPQTAGGLLASIPAERAADCVSALRRGSYAHAAIIGHIAPRTDAPAPIRLIL</sequence>
<keyword evidence="3 9" id="KW-0418">Kinase</keyword>
<dbReference type="Pfam" id="PF07992">
    <property type="entry name" value="Pyr_redox_2"/>
    <property type="match status" value="1"/>
</dbReference>
<dbReference type="Proteomes" id="UP000315995">
    <property type="component" value="Chromosome"/>
</dbReference>
<reference evidence="9 10" key="1">
    <citation type="submission" date="2019-06" db="EMBL/GenBank/DDBJ databases">
        <title>Persicimonas caeni gen. nov., sp. nov., a predatory bacterium isolated from solar saltern.</title>
        <authorList>
            <person name="Wang S."/>
        </authorList>
    </citation>
    <scope>NUCLEOTIDE SEQUENCE [LARGE SCALE GENOMIC DNA]</scope>
    <source>
        <strain evidence="9 10">YN101</strain>
    </source>
</reference>
<feature type="domain" description="PurM-like N-terminal" evidence="6">
    <location>
        <begin position="451"/>
        <end position="560"/>
    </location>
</feature>
<keyword evidence="2" id="KW-0547">Nucleotide-binding</keyword>
<dbReference type="InterPro" id="IPR004536">
    <property type="entry name" value="SPS/SelD"/>
</dbReference>
<dbReference type="InterPro" id="IPR023753">
    <property type="entry name" value="FAD/NAD-binding_dom"/>
</dbReference>
<dbReference type="NCBIfam" id="TIGR00476">
    <property type="entry name" value="selD"/>
    <property type="match status" value="1"/>
</dbReference>
<feature type="domain" description="PurM-like C-terminal" evidence="7">
    <location>
        <begin position="572"/>
        <end position="744"/>
    </location>
</feature>
<evidence type="ECO:0000256" key="4">
    <source>
        <dbReference type="ARBA" id="ARBA00022840"/>
    </source>
</evidence>
<dbReference type="CDD" id="cd02195">
    <property type="entry name" value="SelD"/>
    <property type="match status" value="1"/>
</dbReference>
<dbReference type="PANTHER" id="PTHR10256:SF0">
    <property type="entry name" value="INACTIVE SELENIDE, WATER DIKINASE-LIKE PROTEIN-RELATED"/>
    <property type="match status" value="1"/>
</dbReference>
<dbReference type="NCBIfam" id="TIGR03169">
    <property type="entry name" value="Nterm_to_SelD"/>
    <property type="match status" value="1"/>
</dbReference>
<dbReference type="InterPro" id="IPR036188">
    <property type="entry name" value="FAD/NAD-bd_sf"/>
</dbReference>
<proteinExistence type="predicted"/>
<protein>
    <submittedName>
        <fullName evidence="9">Selenide, water dikinase SelD</fullName>
        <ecNumber evidence="9">2.7.9.3</ecNumber>
    </submittedName>
</protein>
<dbReference type="SUPFAM" id="SSF55326">
    <property type="entry name" value="PurM N-terminal domain-like"/>
    <property type="match status" value="1"/>
</dbReference>
<dbReference type="InterPro" id="IPR016188">
    <property type="entry name" value="PurM-like_N"/>
</dbReference>
<dbReference type="InterPro" id="IPR036921">
    <property type="entry name" value="PurM-like_N_sf"/>
</dbReference>
<dbReference type="InterPro" id="IPR010918">
    <property type="entry name" value="PurM-like_C_dom"/>
</dbReference>
<evidence type="ECO:0000313" key="9">
    <source>
        <dbReference type="EMBL" id="QDG53698.1"/>
    </source>
</evidence>
<dbReference type="Pfam" id="PF00586">
    <property type="entry name" value="AIRS"/>
    <property type="match status" value="1"/>
</dbReference>
<keyword evidence="1 9" id="KW-0808">Transferase</keyword>
<dbReference type="Gene3D" id="3.90.650.10">
    <property type="entry name" value="PurM-like C-terminal domain"/>
    <property type="match status" value="1"/>
</dbReference>
<evidence type="ECO:0000256" key="5">
    <source>
        <dbReference type="ARBA" id="ARBA00023266"/>
    </source>
</evidence>
<keyword evidence="5" id="KW-0711">Selenium</keyword>
<evidence type="ECO:0000259" key="7">
    <source>
        <dbReference type="Pfam" id="PF02769"/>
    </source>
</evidence>
<dbReference type="GO" id="GO:0016491">
    <property type="term" value="F:oxidoreductase activity"/>
    <property type="evidence" value="ECO:0007669"/>
    <property type="project" value="InterPro"/>
</dbReference>
<dbReference type="EC" id="2.7.9.3" evidence="9"/>
<dbReference type="Pfam" id="PF02769">
    <property type="entry name" value="AIRS_C"/>
    <property type="match status" value="1"/>
</dbReference>